<dbReference type="EMBL" id="CP115450">
    <property type="protein sequence ID" value="WBP89276.1"/>
    <property type="molecule type" value="Genomic_DNA"/>
</dbReference>
<name>A0ABY7Q9N8_9ACTN</name>
<evidence type="ECO:0008006" key="3">
    <source>
        <dbReference type="Google" id="ProtNLM"/>
    </source>
</evidence>
<proteinExistence type="predicted"/>
<dbReference type="RefSeq" id="WP_270147496.1">
    <property type="nucleotide sequence ID" value="NZ_CP115450.1"/>
</dbReference>
<accession>A0ABY7Q9N8</accession>
<evidence type="ECO:0000313" key="1">
    <source>
        <dbReference type="EMBL" id="WBP89276.1"/>
    </source>
</evidence>
<reference evidence="2" key="1">
    <citation type="submission" date="2022-12" db="EMBL/GenBank/DDBJ databases">
        <authorList>
            <person name="Mo P."/>
        </authorList>
    </citation>
    <scope>NUCLEOTIDE SEQUENCE [LARGE SCALE GENOMIC DNA]</scope>
    <source>
        <strain evidence="2">HUAS 3-15</strain>
    </source>
</reference>
<keyword evidence="2" id="KW-1185">Reference proteome</keyword>
<organism evidence="1 2">
    <name type="scientific">Kitasatospora cathayae</name>
    <dbReference type="NCBI Taxonomy" id="3004092"/>
    <lineage>
        <taxon>Bacteria</taxon>
        <taxon>Bacillati</taxon>
        <taxon>Actinomycetota</taxon>
        <taxon>Actinomycetes</taxon>
        <taxon>Kitasatosporales</taxon>
        <taxon>Streptomycetaceae</taxon>
        <taxon>Kitasatospora</taxon>
    </lineage>
</organism>
<sequence>MGSLPTMRLRCVGADLVHRNDWLNLIWDAGGELHLPLDSCTRLDTRRIEEDGCTQIVLSFAPLTECGTRGAGWINVRLEVTAEHNADAHEFLQFVRRWTAEEGAAAVPRRSGEEDWISFPPADEARELYEQVLQRTGGHRPL</sequence>
<gene>
    <name evidence="1" type="ORF">O1G21_27820</name>
</gene>
<dbReference type="Proteomes" id="UP001212821">
    <property type="component" value="Chromosome"/>
</dbReference>
<evidence type="ECO:0000313" key="2">
    <source>
        <dbReference type="Proteomes" id="UP001212821"/>
    </source>
</evidence>
<protein>
    <recommendedName>
        <fullName evidence="3">PilZ domain-containing protein</fullName>
    </recommendedName>
</protein>